<dbReference type="RefSeq" id="WP_187684830.1">
    <property type="nucleotide sequence ID" value="NZ_AP023396.1"/>
</dbReference>
<dbReference type="CDD" id="cd06558">
    <property type="entry name" value="crotonase-like"/>
    <property type="match status" value="1"/>
</dbReference>
<dbReference type="InterPro" id="IPR029045">
    <property type="entry name" value="ClpP/crotonase-like_dom_sf"/>
</dbReference>
<dbReference type="InterPro" id="IPR001753">
    <property type="entry name" value="Enoyl-CoA_hydra/iso"/>
</dbReference>
<protein>
    <recommendedName>
        <fullName evidence="1">Thiolase-like protein type 1 additional C-terminal domain-containing protein</fullName>
    </recommendedName>
</protein>
<dbReference type="PANTHER" id="PTHR11941">
    <property type="entry name" value="ENOYL-COA HYDRATASE-RELATED"/>
    <property type="match status" value="1"/>
</dbReference>
<reference evidence="2 3" key="1">
    <citation type="submission" date="2020-08" db="EMBL/GenBank/DDBJ databases">
        <title>Genome Sequencing of Nocardia wallacei strain FMUON74 and assembly.</title>
        <authorList>
            <person name="Toyokawa M."/>
            <person name="Uesaka K."/>
        </authorList>
    </citation>
    <scope>NUCLEOTIDE SEQUENCE [LARGE SCALE GENOMIC DNA]</scope>
    <source>
        <strain evidence="2 3">FMUON74</strain>
    </source>
</reference>
<dbReference type="Proteomes" id="UP000516173">
    <property type="component" value="Chromosome"/>
</dbReference>
<dbReference type="InterPro" id="IPR016039">
    <property type="entry name" value="Thiolase-like"/>
</dbReference>
<dbReference type="KEGG" id="nwl:NWFMUON74_57870"/>
<evidence type="ECO:0000313" key="3">
    <source>
        <dbReference type="Proteomes" id="UP000516173"/>
    </source>
</evidence>
<dbReference type="Gene3D" id="3.40.47.10">
    <property type="match status" value="1"/>
</dbReference>
<dbReference type="InterPro" id="IPR040771">
    <property type="entry name" value="TLP1_add_C"/>
</dbReference>
<dbReference type="Gene3D" id="2.40.50.840">
    <property type="match status" value="1"/>
</dbReference>
<dbReference type="GO" id="GO:0016746">
    <property type="term" value="F:acyltransferase activity"/>
    <property type="evidence" value="ECO:0007669"/>
    <property type="project" value="InterPro"/>
</dbReference>
<gene>
    <name evidence="2" type="ORF">NWFMUON74_57870</name>
</gene>
<keyword evidence="3" id="KW-1185">Reference proteome</keyword>
<feature type="domain" description="Thiolase-like protein type 1 additional C-terminal" evidence="1">
    <location>
        <begin position="433"/>
        <end position="509"/>
    </location>
</feature>
<dbReference type="SUPFAM" id="SSF52096">
    <property type="entry name" value="ClpP/crotonase"/>
    <property type="match status" value="1"/>
</dbReference>
<organism evidence="2 3">
    <name type="scientific">Nocardia wallacei</name>
    <dbReference type="NCBI Taxonomy" id="480035"/>
    <lineage>
        <taxon>Bacteria</taxon>
        <taxon>Bacillati</taxon>
        <taxon>Actinomycetota</taxon>
        <taxon>Actinomycetes</taxon>
        <taxon>Mycobacteriales</taxon>
        <taxon>Nocardiaceae</taxon>
        <taxon>Nocardia</taxon>
    </lineage>
</organism>
<dbReference type="Pfam" id="PF00378">
    <property type="entry name" value="ECH_1"/>
    <property type="match status" value="1"/>
</dbReference>
<dbReference type="PANTHER" id="PTHR11941:SF54">
    <property type="entry name" value="ENOYL-COA HYDRATASE, MITOCHONDRIAL"/>
    <property type="match status" value="1"/>
</dbReference>
<dbReference type="EMBL" id="AP023396">
    <property type="protein sequence ID" value="BCK58015.1"/>
    <property type="molecule type" value="Genomic_DNA"/>
</dbReference>
<dbReference type="Gene3D" id="3.90.226.10">
    <property type="entry name" value="2-enoyl-CoA Hydratase, Chain A, domain 1"/>
    <property type="match status" value="1"/>
</dbReference>
<proteinExistence type="predicted"/>
<sequence>MGSDAGLPPHTPVIVGVGQISERLGEPGYRGLSAAELAAAAVRAAVADTGGDAERLVAELDTIAAIRAFDDSSAFARAALGAPDNVPRAVAARIGARPRRAILGPTGGQTPQQLVTELCGEIAAGNSAVAVVFGAEAISTVRDLATRPVTERPDFTERVGGSLEDRGYGIEGMTPSQGVLHRMVEPAVSYTVLENARRARLGSSPREYARAMGELFGRFSAVAADNPHAAAPSVRDAAELIAVDERNRRITDAYTRLLVAREQVNQAAAVLIVSLAAARRLGIAQSRMVFMPGHADLTERALLERPDLSRSPAAVAAVRCALDLAGIELDQVSVLDLYSCFPIAVFNLCDGLGLAPDDPRGLTVTGGLPYFGGPGNNYTTHAIAEMVARVRDRPGSYGLVAANGGILSKHSVGVYTTTPTAWRSERTAVARAELDAAPGVRPVYHADGRATVESCAVRFERDGSAVAIVVGRLDDGSRFLANVLEQDTALIDALTGDTEPIGGQVFVRSTADGNRVASTRELLDAHLGPRVPALRESYTHVVVTRSEHVLEVMIDRPEAGNALNARAQRELDEIFTAFQHDDDLWVAVLSGAGDETFCTGTDLSEVISPLQLLAQPRSGFGGLSARESAKPVIAAVNGRADSGGLELVLACHLVVADEAASFALPDTGIGQAPGPGVLVRLPRVVGRALAHDMIVTGRRIDAAEAVAAGLVARTAPIGKARTVARQLAAEIAARSPVAIRAALAFLAHADRTADPLAAIGEPAPLLDKLIAHRDPVEGLAALREGRIPRWHNP</sequence>
<dbReference type="GO" id="GO:0006635">
    <property type="term" value="P:fatty acid beta-oxidation"/>
    <property type="evidence" value="ECO:0007669"/>
    <property type="project" value="TreeGrafter"/>
</dbReference>
<dbReference type="AlphaFoldDB" id="A0A7G1KRZ1"/>
<dbReference type="SUPFAM" id="SSF53901">
    <property type="entry name" value="Thiolase-like"/>
    <property type="match status" value="1"/>
</dbReference>
<dbReference type="GeneID" id="80350214"/>
<evidence type="ECO:0000313" key="2">
    <source>
        <dbReference type="EMBL" id="BCK58015.1"/>
    </source>
</evidence>
<dbReference type="Pfam" id="PF18313">
    <property type="entry name" value="TLP1_add_C"/>
    <property type="match status" value="1"/>
</dbReference>
<evidence type="ECO:0000259" key="1">
    <source>
        <dbReference type="Pfam" id="PF18313"/>
    </source>
</evidence>
<accession>A0A7G1KRZ1</accession>
<dbReference type="NCBIfam" id="NF006105">
    <property type="entry name" value="PRK08257.1-4"/>
    <property type="match status" value="1"/>
</dbReference>
<name>A0A7G1KRZ1_9NOCA</name>